<proteinExistence type="predicted"/>
<evidence type="ECO:0000259" key="2">
    <source>
        <dbReference type="PROSITE" id="PS50022"/>
    </source>
</evidence>
<dbReference type="Gene3D" id="2.60.120.260">
    <property type="entry name" value="Galactose-binding domain-like"/>
    <property type="match status" value="1"/>
</dbReference>
<feature type="signal peptide" evidence="1">
    <location>
        <begin position="1"/>
        <end position="20"/>
    </location>
</feature>
<comment type="caution">
    <text evidence="3">The sequence shown here is derived from an EMBL/GenBank/DDBJ whole genome shotgun (WGS) entry which is preliminary data.</text>
</comment>
<sequence>MQTTKFCTIALISTAAAIFAGCDSSEQSVNNIEATKAFIVTASSQLQDYGPQGLFEAVQPGWHSATPPTYPESLMVDFMTPQKVKFIGLLQQDGLPARAPKSLRIEASSDGKTWTEVGGSDDACVPNKPDGWVKIDLAKPITTQYMKIVIFSSCGDTPLLTLRGLRVG</sequence>
<accession>A0A2S6H2A8</accession>
<dbReference type="Proteomes" id="UP000238071">
    <property type="component" value="Unassembled WGS sequence"/>
</dbReference>
<dbReference type="Pfam" id="PF00754">
    <property type="entry name" value="F5_F8_type_C"/>
    <property type="match status" value="1"/>
</dbReference>
<feature type="chain" id="PRO_5015572355" evidence="1">
    <location>
        <begin position="21"/>
        <end position="168"/>
    </location>
</feature>
<dbReference type="AlphaFoldDB" id="A0A2S6H2A8"/>
<evidence type="ECO:0000313" key="3">
    <source>
        <dbReference type="EMBL" id="PPK71571.1"/>
    </source>
</evidence>
<evidence type="ECO:0000256" key="1">
    <source>
        <dbReference type="SAM" id="SignalP"/>
    </source>
</evidence>
<dbReference type="PROSITE" id="PS50022">
    <property type="entry name" value="FA58C_3"/>
    <property type="match status" value="1"/>
</dbReference>
<gene>
    <name evidence="3" type="ORF">B0F88_10795</name>
</gene>
<name>A0A2S6H2A8_9GAMM</name>
<dbReference type="InterPro" id="IPR008979">
    <property type="entry name" value="Galactose-bd-like_sf"/>
</dbReference>
<dbReference type="RefSeq" id="WP_104423841.1">
    <property type="nucleotide sequence ID" value="NZ_PTIY01000007.1"/>
</dbReference>
<keyword evidence="4" id="KW-1185">Reference proteome</keyword>
<feature type="domain" description="F5/8 type C" evidence="2">
    <location>
        <begin position="22"/>
        <end position="167"/>
    </location>
</feature>
<organism evidence="3 4">
    <name type="scientific">Methylobacter tundripaludum</name>
    <dbReference type="NCBI Taxonomy" id="173365"/>
    <lineage>
        <taxon>Bacteria</taxon>
        <taxon>Pseudomonadati</taxon>
        <taxon>Pseudomonadota</taxon>
        <taxon>Gammaproteobacteria</taxon>
        <taxon>Methylococcales</taxon>
        <taxon>Methylococcaceae</taxon>
        <taxon>Methylobacter</taxon>
    </lineage>
</organism>
<evidence type="ECO:0000313" key="4">
    <source>
        <dbReference type="Proteomes" id="UP000238071"/>
    </source>
</evidence>
<dbReference type="PROSITE" id="PS51257">
    <property type="entry name" value="PROKAR_LIPOPROTEIN"/>
    <property type="match status" value="1"/>
</dbReference>
<dbReference type="EMBL" id="PTIY01000007">
    <property type="protein sequence ID" value="PPK71571.1"/>
    <property type="molecule type" value="Genomic_DNA"/>
</dbReference>
<reference evidence="3 4" key="1">
    <citation type="submission" date="2018-02" db="EMBL/GenBank/DDBJ databases">
        <title>Subsurface microbial communities from deep shales in Ohio and West Virginia, USA.</title>
        <authorList>
            <person name="Wrighton K."/>
        </authorList>
    </citation>
    <scope>NUCLEOTIDE SEQUENCE [LARGE SCALE GENOMIC DNA]</scope>
    <source>
        <strain evidence="3 4">OWC-G53F</strain>
    </source>
</reference>
<dbReference type="SUPFAM" id="SSF49785">
    <property type="entry name" value="Galactose-binding domain-like"/>
    <property type="match status" value="1"/>
</dbReference>
<keyword evidence="1" id="KW-0732">Signal</keyword>
<dbReference type="OrthoDB" id="159306at2"/>
<dbReference type="InterPro" id="IPR000421">
    <property type="entry name" value="FA58C"/>
</dbReference>
<protein>
    <submittedName>
        <fullName evidence="3">F5/8 type C domain-containing protein</fullName>
    </submittedName>
</protein>